<dbReference type="Pfam" id="PF02452">
    <property type="entry name" value="PemK_toxin"/>
    <property type="match status" value="1"/>
</dbReference>
<comment type="function">
    <text evidence="3">Toxic component of a type II toxin-antitoxin (TA) system.</text>
</comment>
<dbReference type="Gene3D" id="2.30.30.110">
    <property type="match status" value="1"/>
</dbReference>
<dbReference type="InterPro" id="IPR003477">
    <property type="entry name" value="PemK-like"/>
</dbReference>
<evidence type="ECO:0000256" key="3">
    <source>
        <dbReference type="PIRNR" id="PIRNR033490"/>
    </source>
</evidence>
<protein>
    <recommendedName>
        <fullName evidence="3">mRNA interferase</fullName>
        <ecNumber evidence="3">3.1.-.-</ecNumber>
    </recommendedName>
</protein>
<keyword evidence="3" id="KW-0540">Nuclease</keyword>
<dbReference type="EMBL" id="PYLP01000002">
    <property type="protein sequence ID" value="PST41579.1"/>
    <property type="molecule type" value="Genomic_DNA"/>
</dbReference>
<dbReference type="GO" id="GO:0006402">
    <property type="term" value="P:mRNA catabolic process"/>
    <property type="evidence" value="ECO:0007669"/>
    <property type="project" value="TreeGrafter"/>
</dbReference>
<dbReference type="PANTHER" id="PTHR33988">
    <property type="entry name" value="ENDORIBONUCLEASE MAZF-RELATED"/>
    <property type="match status" value="1"/>
</dbReference>
<dbReference type="PIRSF" id="PIRSF033490">
    <property type="entry name" value="MazF"/>
    <property type="match status" value="1"/>
</dbReference>
<keyword evidence="3" id="KW-0378">Hydrolase</keyword>
<dbReference type="InterPro" id="IPR011067">
    <property type="entry name" value="Plasmid_toxin/cell-grow_inhib"/>
</dbReference>
<evidence type="ECO:0000313" key="5">
    <source>
        <dbReference type="Proteomes" id="UP000241201"/>
    </source>
</evidence>
<name>A0A2T3G228_9FIRM</name>
<keyword evidence="3" id="KW-0255">Endonuclease</keyword>
<accession>A0A2T3G228</accession>
<keyword evidence="2" id="KW-1277">Toxin-antitoxin system</keyword>
<proteinExistence type="inferred from homology"/>
<organism evidence="4 5">
    <name type="scientific">Faecalibacillus faecis</name>
    <dbReference type="NCBI Taxonomy" id="1982628"/>
    <lineage>
        <taxon>Bacteria</taxon>
        <taxon>Bacillati</taxon>
        <taxon>Bacillota</taxon>
        <taxon>Erysipelotrichia</taxon>
        <taxon>Erysipelotrichales</taxon>
        <taxon>Coprobacillaceae</taxon>
        <taxon>Faecalibacillus</taxon>
    </lineage>
</organism>
<dbReference type="EC" id="3.1.-.-" evidence="3"/>
<dbReference type="GO" id="GO:0004521">
    <property type="term" value="F:RNA endonuclease activity"/>
    <property type="evidence" value="ECO:0007669"/>
    <property type="project" value="TreeGrafter"/>
</dbReference>
<keyword evidence="5" id="KW-1185">Reference proteome</keyword>
<sequence>MNDMEVKRGDLFYADLSVGVGSEQSGIRPVVVIQNDSGNRFSTTIIISPLTSSRKKNIPTHTFIKSRDDLKENSIALLEQMRTIDKSRLIRKIGELTPLEMERINKCIRISLGV</sequence>
<dbReference type="Proteomes" id="UP000241201">
    <property type="component" value="Unassembled WGS sequence"/>
</dbReference>
<reference evidence="5" key="1">
    <citation type="submission" date="2018-03" db="EMBL/GenBank/DDBJ databases">
        <title>Lachnoclostridium SNUG30370 gen.nov., sp.nov., isolated from human faeces.</title>
        <authorList>
            <person name="Seo B."/>
            <person name="Jeon K."/>
            <person name="Ko G."/>
        </authorList>
    </citation>
    <scope>NUCLEOTIDE SEQUENCE [LARGE SCALE GENOMIC DNA]</scope>
    <source>
        <strain evidence="5">SNUG30370</strain>
    </source>
</reference>
<dbReference type="GO" id="GO:0003677">
    <property type="term" value="F:DNA binding"/>
    <property type="evidence" value="ECO:0007669"/>
    <property type="project" value="InterPro"/>
</dbReference>
<dbReference type="GO" id="GO:0016075">
    <property type="term" value="P:rRNA catabolic process"/>
    <property type="evidence" value="ECO:0007669"/>
    <property type="project" value="TreeGrafter"/>
</dbReference>
<comment type="similarity">
    <text evidence="1 3">Belongs to the PemK/MazF family.</text>
</comment>
<comment type="caution">
    <text evidence="4">The sequence shown here is derived from an EMBL/GenBank/DDBJ whole genome shotgun (WGS) entry which is preliminary data.</text>
</comment>
<evidence type="ECO:0000256" key="2">
    <source>
        <dbReference type="ARBA" id="ARBA00022649"/>
    </source>
</evidence>
<dbReference type="AlphaFoldDB" id="A0A2T3G228"/>
<dbReference type="GO" id="GO:0016787">
    <property type="term" value="F:hydrolase activity"/>
    <property type="evidence" value="ECO:0007669"/>
    <property type="project" value="UniProtKB-KW"/>
</dbReference>
<evidence type="ECO:0000256" key="1">
    <source>
        <dbReference type="ARBA" id="ARBA00007521"/>
    </source>
</evidence>
<dbReference type="SUPFAM" id="SSF50118">
    <property type="entry name" value="Cell growth inhibitor/plasmid maintenance toxic component"/>
    <property type="match status" value="1"/>
</dbReference>
<gene>
    <name evidence="4" type="ORF">C7U55_01995</name>
</gene>
<dbReference type="PANTHER" id="PTHR33988:SF2">
    <property type="entry name" value="ENDORIBONUCLEASE MAZF"/>
    <property type="match status" value="1"/>
</dbReference>
<evidence type="ECO:0000313" key="4">
    <source>
        <dbReference type="EMBL" id="PST41579.1"/>
    </source>
</evidence>